<feature type="compositionally biased region" description="Gly residues" evidence="1">
    <location>
        <begin position="304"/>
        <end position="316"/>
    </location>
</feature>
<proteinExistence type="predicted"/>
<accession>A0A098BX26</accession>
<feature type="compositionally biased region" description="Polar residues" evidence="1">
    <location>
        <begin position="267"/>
        <end position="276"/>
    </location>
</feature>
<evidence type="ECO:0000313" key="2">
    <source>
        <dbReference type="EMBL" id="CDZ92276.1"/>
    </source>
</evidence>
<sequence length="430" mass="46707">MFFQVTDQLTQNRKHRSLAEQALEGHLEGIAAIGLWTMAGADCQSAESGGTDGVVRRTDLIRILLNPQIAEHLAGVLVDVGLWHAPGHACPRCPAVEPGTYLFHDWFDMGYDPAAKVEVTRRKRKELKDQEIINSVWARDCVDPVKPTEANCRYCGVLVKRKDTRSETGRRPQLDHVDPTRADGARNIVISCTDCNRRKGNRTPAQADMVLLPPPPRDNVSPHPAAEFVSPHRSDAEHVSPTPVAAETSSPDHRDAEMLSPGHRAAENTSATSGDATTRRPRPDHTPDHPKRSVPVRATRAGAGLAGSGQGMGLVPGKGHQDRSPAAAPPDERSPRKRRRRGKGRRPTAVDPPASRQLNTQPPTPDPQPEPPLWDAGAAPHVPAPGRFGSPWAGWTGPPSTVGDETTCPEHHLPEPCWKCAPPEGHPHDH</sequence>
<evidence type="ECO:0000256" key="1">
    <source>
        <dbReference type="SAM" id="MobiDB-lite"/>
    </source>
</evidence>
<dbReference type="AlphaFoldDB" id="A0A098BX26"/>
<feature type="compositionally biased region" description="Basic residues" evidence="1">
    <location>
        <begin position="335"/>
        <end position="346"/>
    </location>
</feature>
<gene>
    <name evidence="2" type="ORF">RHRU231_930155</name>
</gene>
<dbReference type="RefSeq" id="WP_052455360.1">
    <property type="nucleotide sequence ID" value="NZ_JABFDS010000001.1"/>
</dbReference>
<organism evidence="2 3">
    <name type="scientific">Rhodococcus ruber</name>
    <dbReference type="NCBI Taxonomy" id="1830"/>
    <lineage>
        <taxon>Bacteria</taxon>
        <taxon>Bacillati</taxon>
        <taxon>Actinomycetota</taxon>
        <taxon>Actinomycetes</taxon>
        <taxon>Mycobacteriales</taxon>
        <taxon>Nocardiaceae</taxon>
        <taxon>Rhodococcus</taxon>
    </lineage>
</organism>
<name>A0A098BX26_9NOCA</name>
<dbReference type="Proteomes" id="UP000042997">
    <property type="component" value="Unassembled WGS sequence"/>
</dbReference>
<reference evidence="2 3" key="1">
    <citation type="journal article" date="2014" name="Genome Announc.">
        <title>Draft Genome Sequence of Propane- and Butane-Oxidizing Actinobacterium Rhodococcus ruber IEGM 231.</title>
        <authorList>
            <person name="Ivshina I.B."/>
            <person name="Kuyukina M.S."/>
            <person name="Krivoruchko A.V."/>
            <person name="Barbe V."/>
            <person name="Fischer C."/>
        </authorList>
    </citation>
    <scope>NUCLEOTIDE SEQUENCE [LARGE SCALE GENOMIC DNA]</scope>
</reference>
<dbReference type="EMBL" id="CCSD01000109">
    <property type="protein sequence ID" value="CDZ92276.1"/>
    <property type="molecule type" value="Genomic_DNA"/>
</dbReference>
<feature type="region of interest" description="Disordered" evidence="1">
    <location>
        <begin position="196"/>
        <end position="430"/>
    </location>
</feature>
<evidence type="ECO:0000313" key="3">
    <source>
        <dbReference type="Proteomes" id="UP000042997"/>
    </source>
</evidence>
<protein>
    <submittedName>
        <fullName evidence="2">Uncharacterized protein</fullName>
    </submittedName>
</protein>
<feature type="compositionally biased region" description="Basic and acidic residues" evidence="1">
    <location>
        <begin position="277"/>
        <end position="291"/>
    </location>
</feature>
<feature type="compositionally biased region" description="Pro residues" evidence="1">
    <location>
        <begin position="362"/>
        <end position="372"/>
    </location>
</feature>
<dbReference type="OrthoDB" id="4775111at2"/>
<dbReference type="Gene3D" id="1.10.30.50">
    <property type="match status" value="1"/>
</dbReference>